<dbReference type="EMBL" id="WKLT01000004">
    <property type="protein sequence ID" value="MRY57610.1"/>
    <property type="molecule type" value="Genomic_DNA"/>
</dbReference>
<feature type="transmembrane region" description="Helical" evidence="6">
    <location>
        <begin position="12"/>
        <end position="34"/>
    </location>
</feature>
<dbReference type="Proteomes" id="UP000463337">
    <property type="component" value="Unassembled WGS sequence"/>
</dbReference>
<dbReference type="GO" id="GO:0005886">
    <property type="term" value="C:plasma membrane"/>
    <property type="evidence" value="ECO:0007669"/>
    <property type="project" value="TreeGrafter"/>
</dbReference>
<evidence type="ECO:0000313" key="7">
    <source>
        <dbReference type="EMBL" id="CUN07670.1"/>
    </source>
</evidence>
<keyword evidence="5 6" id="KW-0472">Membrane</keyword>
<dbReference type="GeneID" id="93522731"/>
<comment type="subcellular location">
    <subcellularLocation>
        <location evidence="1">Membrane</location>
        <topology evidence="1">Multi-pass membrane protein</topology>
    </subcellularLocation>
</comment>
<dbReference type="GO" id="GO:0005295">
    <property type="term" value="F:neutral L-amino acid:sodium symporter activity"/>
    <property type="evidence" value="ECO:0007669"/>
    <property type="project" value="TreeGrafter"/>
</dbReference>
<dbReference type="EMBL" id="QSJN01000005">
    <property type="protein sequence ID" value="RHD75138.1"/>
    <property type="molecule type" value="Genomic_DNA"/>
</dbReference>
<evidence type="ECO:0000313" key="16">
    <source>
        <dbReference type="Proteomes" id="UP000463337"/>
    </source>
</evidence>
<feature type="transmembrane region" description="Helical" evidence="6">
    <location>
        <begin position="272"/>
        <end position="303"/>
    </location>
</feature>
<evidence type="ECO:0000313" key="8">
    <source>
        <dbReference type="EMBL" id="MRY57610.1"/>
    </source>
</evidence>
<reference evidence="11 15" key="4">
    <citation type="submission" date="2018-08" db="EMBL/GenBank/DDBJ databases">
        <title>A genome reference for cultivated species of the human gut microbiota.</title>
        <authorList>
            <person name="Zou Y."/>
            <person name="Xue W."/>
            <person name="Luo G."/>
        </authorList>
    </citation>
    <scope>NUCLEOTIDE SEQUENCE [LARGE SCALE GENOMIC DNA]</scope>
    <source>
        <strain evidence="11 15">AM30-4</strain>
    </source>
</reference>
<dbReference type="Pfam" id="PF00375">
    <property type="entry name" value="SDF"/>
    <property type="match status" value="1"/>
</dbReference>
<dbReference type="SUPFAM" id="SSF118215">
    <property type="entry name" value="Proton glutamate symport protein"/>
    <property type="match status" value="1"/>
</dbReference>
<name>A0A173TZH6_PARDI</name>
<evidence type="ECO:0000313" key="10">
    <source>
        <dbReference type="EMBL" id="QJE29467.1"/>
    </source>
</evidence>
<feature type="transmembrane region" description="Helical" evidence="6">
    <location>
        <begin position="165"/>
        <end position="189"/>
    </location>
</feature>
<feature type="transmembrane region" description="Helical" evidence="6">
    <location>
        <begin position="315"/>
        <end position="341"/>
    </location>
</feature>
<dbReference type="AlphaFoldDB" id="A0A173TZH6"/>
<evidence type="ECO:0000313" key="12">
    <source>
        <dbReference type="EMBL" id="WET63116.1"/>
    </source>
</evidence>
<reference evidence="12" key="7">
    <citation type="submission" date="2023-03" db="EMBL/GenBank/DDBJ databases">
        <title>Parabacteroides distasonis, a bacteria resistant against UC.</title>
        <authorList>
            <person name="Dai W."/>
        </authorList>
    </citation>
    <scope>NUCLEOTIDE SEQUENCE</scope>
    <source>
        <strain evidence="12">F1-28</strain>
    </source>
</reference>
<proteinExistence type="predicted"/>
<evidence type="ECO:0000256" key="4">
    <source>
        <dbReference type="ARBA" id="ARBA00022989"/>
    </source>
</evidence>
<dbReference type="InterPro" id="IPR036458">
    <property type="entry name" value="Na:dicarbo_symporter_sf"/>
</dbReference>
<evidence type="ECO:0000313" key="9">
    <source>
        <dbReference type="EMBL" id="OUP15155.1"/>
    </source>
</evidence>
<protein>
    <submittedName>
        <fullName evidence="8">Cation:dicarboxylase symporter family transporter</fullName>
    </submittedName>
    <submittedName>
        <fullName evidence="10">Dicarboxylate/amino acid:cation symporter</fullName>
    </submittedName>
    <submittedName>
        <fullName evidence="7">Serine/threonine transporter SstT</fullName>
    </submittedName>
    <submittedName>
        <fullName evidence="9">Sodium:proton antiporter</fullName>
    </submittedName>
</protein>
<gene>
    <name evidence="9" type="ORF">B5F32_18340</name>
    <name evidence="11" type="ORF">DW782_10775</name>
    <name evidence="7" type="ORF">ERS852429_01844</name>
    <name evidence="8" type="ORF">GKD59_06715</name>
    <name evidence="10" type="ORF">HHO38_14595</name>
    <name evidence="12" type="ORF">P2T59_15580</name>
</gene>
<dbReference type="Proteomes" id="UP000501982">
    <property type="component" value="Chromosome"/>
</dbReference>
<dbReference type="EMBL" id="CP051672">
    <property type="protein sequence ID" value="QJE29467.1"/>
    <property type="molecule type" value="Genomic_DNA"/>
</dbReference>
<dbReference type="Proteomes" id="UP001221009">
    <property type="component" value="Chromosome"/>
</dbReference>
<evidence type="ECO:0000313" key="13">
    <source>
        <dbReference type="Proteomes" id="UP000095591"/>
    </source>
</evidence>
<evidence type="ECO:0000313" key="14">
    <source>
        <dbReference type="Proteomes" id="UP000195950"/>
    </source>
</evidence>
<evidence type="ECO:0000256" key="2">
    <source>
        <dbReference type="ARBA" id="ARBA00022448"/>
    </source>
</evidence>
<sequence>MKKIRVSLLTKVVIAIAAGVLFGQFLPGGIARIFVTFNSLFGNFLSFSIPLIILGLVTPAIGDLGKGAGKLLLITALIAYGSTVFSGFFTFLSGSAIFPHILPTNTELTAMENPEDFMLTPYFVVNMPPLMDVMTALLLSFTIGLGLSNIAGTTLRDSFTDFKEIIIKLIEVVIIPLLPLHIFGIFLNMTVSGQVMSIITMFLKVIIVIFVLHVLLLLIQFTIAGAIAGKNPLRLLKNMLPAYATALGTQSSAATIPVTLAQAVKNGVRENIAIFTVPLCATIHLAGSTMKIVACAMAIMIMAGEPVTFSNFSGFIMMLGITMVAAPGVPGGAIMAALGILQSMLGFNETLQALMIALYIAMDSFGTACNVTGDGAIAVVVDKIAGKNTP</sequence>
<evidence type="ECO:0000313" key="17">
    <source>
        <dbReference type="Proteomes" id="UP000501982"/>
    </source>
</evidence>
<reference evidence="14" key="2">
    <citation type="submission" date="2017-04" db="EMBL/GenBank/DDBJ databases">
        <title>Function of individual gut microbiota members based on whole genome sequencing of pure cultures obtained from chicken caecum.</title>
        <authorList>
            <person name="Medvecky M."/>
            <person name="Cejkova D."/>
            <person name="Polansky O."/>
            <person name="Karasova D."/>
            <person name="Kubasova T."/>
            <person name="Cizek A."/>
            <person name="Rychlik I."/>
        </authorList>
    </citation>
    <scope>NUCLEOTIDE SEQUENCE [LARGE SCALE GENOMIC DNA]</scope>
    <source>
        <strain evidence="14">An199</strain>
    </source>
</reference>
<dbReference type="GO" id="GO:0032329">
    <property type="term" value="P:serine transport"/>
    <property type="evidence" value="ECO:0007669"/>
    <property type="project" value="TreeGrafter"/>
</dbReference>
<keyword evidence="4 6" id="KW-1133">Transmembrane helix</keyword>
<dbReference type="FunFam" id="1.10.3860.10:FF:000007">
    <property type="entry name" value="Dicarboxylate/amino acid:cation symporter"/>
    <property type="match status" value="1"/>
</dbReference>
<dbReference type="Proteomes" id="UP000095591">
    <property type="component" value="Unassembled WGS sequence"/>
</dbReference>
<dbReference type="Gene3D" id="1.10.3860.10">
    <property type="entry name" value="Sodium:dicarboxylate symporter"/>
    <property type="match status" value="1"/>
</dbReference>
<dbReference type="EMBL" id="CP120353">
    <property type="protein sequence ID" value="WET63116.1"/>
    <property type="molecule type" value="Genomic_DNA"/>
</dbReference>
<dbReference type="EMBL" id="NFJX01000023">
    <property type="protein sequence ID" value="OUP15155.1"/>
    <property type="molecule type" value="Genomic_DNA"/>
</dbReference>
<feature type="transmembrane region" description="Helical" evidence="6">
    <location>
        <begin position="71"/>
        <end position="98"/>
    </location>
</feature>
<dbReference type="PANTHER" id="PTHR42865">
    <property type="entry name" value="PROTON/GLUTAMATE-ASPARTATE SYMPORTER"/>
    <property type="match status" value="1"/>
</dbReference>
<dbReference type="PANTHER" id="PTHR42865:SF8">
    <property type="entry name" value="SERINE_THREONINE TRANSPORTER SSTT"/>
    <property type="match status" value="1"/>
</dbReference>
<feature type="transmembrane region" description="Helical" evidence="6">
    <location>
        <begin position="40"/>
        <end position="59"/>
    </location>
</feature>
<keyword evidence="3 6" id="KW-0812">Transmembrane</keyword>
<feature type="transmembrane region" description="Helical" evidence="6">
    <location>
        <begin position="133"/>
        <end position="153"/>
    </location>
</feature>
<keyword evidence="2" id="KW-0813">Transport</keyword>
<evidence type="ECO:0000313" key="11">
    <source>
        <dbReference type="EMBL" id="RHD75138.1"/>
    </source>
</evidence>
<evidence type="ECO:0000256" key="6">
    <source>
        <dbReference type="SAM" id="Phobius"/>
    </source>
</evidence>
<evidence type="ECO:0000313" key="15">
    <source>
        <dbReference type="Proteomes" id="UP000284660"/>
    </source>
</evidence>
<dbReference type="RefSeq" id="WP_005866537.1">
    <property type="nucleotide sequence ID" value="NZ_AP019729.1"/>
</dbReference>
<reference evidence="9" key="3">
    <citation type="journal article" date="2018" name="BMC Genomics">
        <title>Whole genome sequencing and function prediction of 133 gut anaerobes isolated from chicken caecum in pure cultures.</title>
        <authorList>
            <person name="Medvecky M."/>
            <person name="Cejkova D."/>
            <person name="Polansky O."/>
            <person name="Karasova D."/>
            <person name="Kubasova T."/>
            <person name="Cizek A."/>
            <person name="Rychlik I."/>
        </authorList>
    </citation>
    <scope>NUCLEOTIDE SEQUENCE</scope>
    <source>
        <strain evidence="9">An199</strain>
    </source>
</reference>
<evidence type="ECO:0000256" key="5">
    <source>
        <dbReference type="ARBA" id="ARBA00023136"/>
    </source>
</evidence>
<feature type="transmembrane region" description="Helical" evidence="6">
    <location>
        <begin position="201"/>
        <end position="229"/>
    </location>
</feature>
<evidence type="ECO:0000256" key="1">
    <source>
        <dbReference type="ARBA" id="ARBA00004141"/>
    </source>
</evidence>
<reference evidence="10 17" key="6">
    <citation type="submission" date="2020-04" db="EMBL/GenBank/DDBJ databases">
        <title>Complete Genomes and Methylome analysis of CBBP consortium that reverse antibiotic-induced susceptibility to vancomycin-resistant Enterococcus faecium infection.</title>
        <authorList>
            <person name="Fomenkov A."/>
            <person name="Zhang Z."/>
            <person name="Pamer E."/>
            <person name="Roberts R.J."/>
        </authorList>
    </citation>
    <scope>NUCLEOTIDE SEQUENCE [LARGE SCALE GENOMIC DNA]</scope>
    <source>
        <strain evidence="17">CBBP</strain>
        <strain evidence="10">CBBP-1</strain>
    </source>
</reference>
<evidence type="ECO:0000256" key="3">
    <source>
        <dbReference type="ARBA" id="ARBA00022692"/>
    </source>
</evidence>
<reference evidence="8 16" key="5">
    <citation type="journal article" date="2019" name="Nat. Med.">
        <title>A library of human gut bacterial isolates paired with longitudinal multiomics data enables mechanistic microbiome research.</title>
        <authorList>
            <person name="Poyet M."/>
            <person name="Groussin M."/>
            <person name="Gibbons S.M."/>
            <person name="Avila-Pacheco J."/>
            <person name="Jiang X."/>
            <person name="Kearney S.M."/>
            <person name="Perrotta A.R."/>
            <person name="Berdy B."/>
            <person name="Zhao S."/>
            <person name="Lieberman T.D."/>
            <person name="Swanson P.K."/>
            <person name="Smith M."/>
            <person name="Roesemann S."/>
            <person name="Alexander J.E."/>
            <person name="Rich S.A."/>
            <person name="Livny J."/>
            <person name="Vlamakis H."/>
            <person name="Clish C."/>
            <person name="Bullock K."/>
            <person name="Deik A."/>
            <person name="Scott J."/>
            <person name="Pierce K.A."/>
            <person name="Xavier R.J."/>
            <person name="Alm E.J."/>
        </authorList>
    </citation>
    <scope>NUCLEOTIDE SEQUENCE [LARGE SCALE GENOMIC DNA]</scope>
    <source>
        <strain evidence="8 16">BIOML-A41</strain>
    </source>
</reference>
<accession>A0A173TZH6</accession>
<dbReference type="EMBL" id="CYXP01000003">
    <property type="protein sequence ID" value="CUN07670.1"/>
    <property type="molecule type" value="Genomic_DNA"/>
</dbReference>
<dbReference type="Proteomes" id="UP000195950">
    <property type="component" value="Unassembled WGS sequence"/>
</dbReference>
<dbReference type="Proteomes" id="UP000284660">
    <property type="component" value="Unassembled WGS sequence"/>
</dbReference>
<reference evidence="7 13" key="1">
    <citation type="submission" date="2015-09" db="EMBL/GenBank/DDBJ databases">
        <authorList>
            <consortium name="Pathogen Informatics"/>
        </authorList>
    </citation>
    <scope>NUCLEOTIDE SEQUENCE [LARGE SCALE GENOMIC DNA]</scope>
    <source>
        <strain evidence="7 13">2789STDY5608872</strain>
    </source>
</reference>
<dbReference type="InterPro" id="IPR001991">
    <property type="entry name" value="Na-dicarboxylate_symporter"/>
</dbReference>
<organism evidence="7 13">
    <name type="scientific">Parabacteroides distasonis</name>
    <dbReference type="NCBI Taxonomy" id="823"/>
    <lineage>
        <taxon>Bacteria</taxon>
        <taxon>Pseudomonadati</taxon>
        <taxon>Bacteroidota</taxon>
        <taxon>Bacteroidia</taxon>
        <taxon>Bacteroidales</taxon>
        <taxon>Tannerellaceae</taxon>
        <taxon>Parabacteroides</taxon>
    </lineage>
</organism>